<dbReference type="Proteomes" id="UP000292118">
    <property type="component" value="Chromosome"/>
</dbReference>
<dbReference type="InterPro" id="IPR051044">
    <property type="entry name" value="MAG_DAG_Lipase"/>
</dbReference>
<dbReference type="AlphaFoldDB" id="A0A4P6FC40"/>
<feature type="domain" description="Serine aminopeptidase S33" evidence="1">
    <location>
        <begin position="45"/>
        <end position="250"/>
    </location>
</feature>
<name>A0A4P6FC40_9MICO</name>
<keyword evidence="2" id="KW-0378">Hydrolase</keyword>
<dbReference type="RefSeq" id="WP_129189469.1">
    <property type="nucleotide sequence ID" value="NZ_CP035493.1"/>
</dbReference>
<gene>
    <name evidence="2" type="ORF">ET471_14515</name>
</gene>
<dbReference type="GO" id="GO:0016787">
    <property type="term" value="F:hydrolase activity"/>
    <property type="evidence" value="ECO:0007669"/>
    <property type="project" value="UniProtKB-KW"/>
</dbReference>
<dbReference type="SUPFAM" id="SSF53474">
    <property type="entry name" value="alpha/beta-Hydrolases"/>
    <property type="match status" value="1"/>
</dbReference>
<dbReference type="Pfam" id="PF12146">
    <property type="entry name" value="Hydrolase_4"/>
    <property type="match status" value="1"/>
</dbReference>
<evidence type="ECO:0000313" key="3">
    <source>
        <dbReference type="Proteomes" id="UP000292118"/>
    </source>
</evidence>
<sequence>MPETAPPTDGLAWLPDALLGDPFERAPLGEATLVRRRPGDAAAVPRGVVLHVHGYNDYFFQAHLAEAFADAGYLFYAVDLRAAGRSLRPDQVPHYVTDLREQASDVGRAAHALRTAHPGLPLVVHAHSTGGLTASLWAHSVRHATGAGAGPDALVLDSPFLELPGSAFAKAVGTPLLDRVGPLRPLTRLSHSPSWYATALARDWDFDSTLKRPDGLPARAGWLRAVRRAQARVARGLAIACPVLVAVSAASSVDGPDNPLVSSTDTVLDVDLITARAPRLGRRVTVERFEGGVHDLSLSAEGPRKAYLASVLAWLGTVLP</sequence>
<keyword evidence="3" id="KW-1185">Reference proteome</keyword>
<dbReference type="OrthoDB" id="9801217at2"/>
<accession>A0A4P6FC40</accession>
<dbReference type="InterPro" id="IPR022742">
    <property type="entry name" value="Hydrolase_4"/>
</dbReference>
<dbReference type="Gene3D" id="3.40.50.1820">
    <property type="entry name" value="alpha/beta hydrolase"/>
    <property type="match status" value="1"/>
</dbReference>
<proteinExistence type="predicted"/>
<evidence type="ECO:0000313" key="2">
    <source>
        <dbReference type="EMBL" id="QAY71097.1"/>
    </source>
</evidence>
<dbReference type="InterPro" id="IPR029058">
    <property type="entry name" value="AB_hydrolase_fold"/>
</dbReference>
<dbReference type="PANTHER" id="PTHR11614">
    <property type="entry name" value="PHOSPHOLIPASE-RELATED"/>
    <property type="match status" value="1"/>
</dbReference>
<dbReference type="EMBL" id="CP035493">
    <property type="protein sequence ID" value="QAY71097.1"/>
    <property type="molecule type" value="Genomic_DNA"/>
</dbReference>
<dbReference type="KEGG" id="xya:ET471_14515"/>
<organism evidence="2 3">
    <name type="scientific">Xylanimonas protaetiae</name>
    <dbReference type="NCBI Taxonomy" id="2509457"/>
    <lineage>
        <taxon>Bacteria</taxon>
        <taxon>Bacillati</taxon>
        <taxon>Actinomycetota</taxon>
        <taxon>Actinomycetes</taxon>
        <taxon>Micrococcales</taxon>
        <taxon>Promicromonosporaceae</taxon>
        <taxon>Xylanimonas</taxon>
    </lineage>
</organism>
<reference evidence="2 3" key="1">
    <citation type="submission" date="2019-01" db="EMBL/GenBank/DDBJ databases">
        <title>Genome sequencing of strain FW10M-9.</title>
        <authorList>
            <person name="Heo J."/>
            <person name="Kim S.-J."/>
            <person name="Kim J.-S."/>
            <person name="Hong S.-B."/>
            <person name="Kwon S.-W."/>
        </authorList>
    </citation>
    <scope>NUCLEOTIDE SEQUENCE [LARGE SCALE GENOMIC DNA]</scope>
    <source>
        <strain evidence="2 3">FW10M-9</strain>
    </source>
</reference>
<evidence type="ECO:0000259" key="1">
    <source>
        <dbReference type="Pfam" id="PF12146"/>
    </source>
</evidence>
<protein>
    <submittedName>
        <fullName evidence="2">Alpha/beta hydrolase</fullName>
    </submittedName>
</protein>